<dbReference type="PROSITE" id="PS50878">
    <property type="entry name" value="RT_POL"/>
    <property type="match status" value="1"/>
</dbReference>
<accession>A0A452IGB1</accession>
<dbReference type="Pfam" id="PF00078">
    <property type="entry name" value="RVT_1"/>
    <property type="match status" value="1"/>
</dbReference>
<dbReference type="Proteomes" id="UP000291020">
    <property type="component" value="Unassembled WGS sequence"/>
</dbReference>
<keyword evidence="4" id="KW-1185">Reference proteome</keyword>
<name>A0A452IGB1_9SAUR</name>
<protein>
    <recommendedName>
        <fullName evidence="2">Reverse transcriptase domain-containing protein</fullName>
    </recommendedName>
</protein>
<feature type="domain" description="Reverse transcriptase" evidence="2">
    <location>
        <begin position="119"/>
        <end position="303"/>
    </location>
</feature>
<evidence type="ECO:0000313" key="4">
    <source>
        <dbReference type="Proteomes" id="UP000291020"/>
    </source>
</evidence>
<dbReference type="STRING" id="38772.ENSGAGP00000026945"/>
<feature type="region of interest" description="Disordered" evidence="1">
    <location>
        <begin position="1"/>
        <end position="24"/>
    </location>
</feature>
<dbReference type="InterPro" id="IPR043502">
    <property type="entry name" value="DNA/RNA_pol_sf"/>
</dbReference>
<dbReference type="CDD" id="cd01650">
    <property type="entry name" value="RT_nLTR_like"/>
    <property type="match status" value="1"/>
</dbReference>
<evidence type="ECO:0000259" key="2">
    <source>
        <dbReference type="PROSITE" id="PS50878"/>
    </source>
</evidence>
<organism evidence="3 4">
    <name type="scientific">Gopherus agassizii</name>
    <name type="common">Agassiz's desert tortoise</name>
    <dbReference type="NCBI Taxonomy" id="38772"/>
    <lineage>
        <taxon>Eukaryota</taxon>
        <taxon>Metazoa</taxon>
        <taxon>Chordata</taxon>
        <taxon>Craniata</taxon>
        <taxon>Vertebrata</taxon>
        <taxon>Euteleostomi</taxon>
        <taxon>Archelosauria</taxon>
        <taxon>Testudinata</taxon>
        <taxon>Testudines</taxon>
        <taxon>Cryptodira</taxon>
        <taxon>Durocryptodira</taxon>
        <taxon>Testudinoidea</taxon>
        <taxon>Testudinidae</taxon>
        <taxon>Gopherus</taxon>
    </lineage>
</organism>
<feature type="compositionally biased region" description="Basic residues" evidence="1">
    <location>
        <begin position="1"/>
        <end position="12"/>
    </location>
</feature>
<evidence type="ECO:0000256" key="1">
    <source>
        <dbReference type="SAM" id="MobiDB-lite"/>
    </source>
</evidence>
<dbReference type="Ensembl" id="ENSGAGT00000030625.1">
    <property type="protein sequence ID" value="ENSGAGP00000026945.1"/>
    <property type="gene ID" value="ENSGAGG00000019616.1"/>
</dbReference>
<sequence>MFFKYIRSRKPAKQPVGPLDDRDTKGALKDDKVIAEKLNGFFASVFTAEDVREIPKPEPAFVGDKSEELSQIEVSLEEVLELIDKLNINKSPEPDGIHPRVLKELKCEVAELLTKVCNLSFKSASVPNDWKLANVTPIFKKGSRGDPGNYRLVSLTSVPGKLVETIVKNKIVRHIEKHKLLSNSQHGFCKGKSCLTNLLEFFEGVNKHVDKGDPVDIVYLDFQKAFDKVPHQRLLRKLSCHGIKGKVLSWIENWLKDREQRVGINGKFSEWRGVTSGVPQGSVLGPILFNLFINDLEKGVNSE</sequence>
<proteinExistence type="predicted"/>
<dbReference type="SUPFAM" id="SSF56672">
    <property type="entry name" value="DNA/RNA polymerases"/>
    <property type="match status" value="1"/>
</dbReference>
<reference evidence="3" key="2">
    <citation type="submission" date="2025-08" db="UniProtKB">
        <authorList>
            <consortium name="Ensembl"/>
        </authorList>
    </citation>
    <scope>IDENTIFICATION</scope>
</reference>
<dbReference type="InterPro" id="IPR000477">
    <property type="entry name" value="RT_dom"/>
</dbReference>
<dbReference type="PANTHER" id="PTHR33332">
    <property type="entry name" value="REVERSE TRANSCRIPTASE DOMAIN-CONTAINING PROTEIN"/>
    <property type="match status" value="1"/>
</dbReference>
<reference evidence="4" key="1">
    <citation type="journal article" date="2017" name="PLoS ONE">
        <title>The Agassiz's desert tortoise genome provides a resource for the conservation of a threatened species.</title>
        <authorList>
            <person name="Tollis M."/>
            <person name="DeNardo D.F."/>
            <person name="Cornelius J.A."/>
            <person name="Dolby G.A."/>
            <person name="Edwards T."/>
            <person name="Henen B.T."/>
            <person name="Karl A.E."/>
            <person name="Murphy R.W."/>
            <person name="Kusumi K."/>
        </authorList>
    </citation>
    <scope>NUCLEOTIDE SEQUENCE [LARGE SCALE GENOMIC DNA]</scope>
</reference>
<dbReference type="AlphaFoldDB" id="A0A452IGB1"/>
<evidence type="ECO:0000313" key="3">
    <source>
        <dbReference type="Ensembl" id="ENSGAGP00000026945.1"/>
    </source>
</evidence>
<reference evidence="3" key="3">
    <citation type="submission" date="2025-09" db="UniProtKB">
        <authorList>
            <consortium name="Ensembl"/>
        </authorList>
    </citation>
    <scope>IDENTIFICATION</scope>
</reference>